<evidence type="ECO:0000256" key="1">
    <source>
        <dbReference type="SAM" id="MobiDB-lite"/>
    </source>
</evidence>
<protein>
    <recommendedName>
        <fullName evidence="4">PknH-like extracellular domain-containing protein</fullName>
    </recommendedName>
</protein>
<feature type="compositionally biased region" description="Low complexity" evidence="1">
    <location>
        <begin position="164"/>
        <end position="193"/>
    </location>
</feature>
<organism evidence="2 3">
    <name type="scientific">Streptomyces ziwulingensis</name>
    <dbReference type="NCBI Taxonomy" id="1045501"/>
    <lineage>
        <taxon>Bacteria</taxon>
        <taxon>Bacillati</taxon>
        <taxon>Actinomycetota</taxon>
        <taxon>Actinomycetes</taxon>
        <taxon>Kitasatosporales</taxon>
        <taxon>Streptomycetaceae</taxon>
        <taxon>Streptomyces</taxon>
    </lineage>
</organism>
<comment type="caution">
    <text evidence="2">The sequence shown here is derived from an EMBL/GenBank/DDBJ whole genome shotgun (WGS) entry which is preliminary data.</text>
</comment>
<evidence type="ECO:0000313" key="2">
    <source>
        <dbReference type="EMBL" id="GAA4825016.1"/>
    </source>
</evidence>
<evidence type="ECO:0008006" key="4">
    <source>
        <dbReference type="Google" id="ProtNLM"/>
    </source>
</evidence>
<reference evidence="3" key="1">
    <citation type="journal article" date="2019" name="Int. J. Syst. Evol. Microbiol.">
        <title>The Global Catalogue of Microorganisms (GCM) 10K type strain sequencing project: providing services to taxonomists for standard genome sequencing and annotation.</title>
        <authorList>
            <consortium name="The Broad Institute Genomics Platform"/>
            <consortium name="The Broad Institute Genome Sequencing Center for Infectious Disease"/>
            <person name="Wu L."/>
            <person name="Ma J."/>
        </authorList>
    </citation>
    <scope>NUCLEOTIDE SEQUENCE [LARGE SCALE GENOMIC DNA]</scope>
    <source>
        <strain evidence="3">JCM 18081</strain>
    </source>
</reference>
<dbReference type="EMBL" id="BAABIG010000092">
    <property type="protein sequence ID" value="GAA4825016.1"/>
    <property type="molecule type" value="Genomic_DNA"/>
</dbReference>
<name>A0ABP9D580_9ACTN</name>
<evidence type="ECO:0000313" key="3">
    <source>
        <dbReference type="Proteomes" id="UP001501265"/>
    </source>
</evidence>
<accession>A0ABP9D580</accession>
<dbReference type="Proteomes" id="UP001501265">
    <property type="component" value="Unassembled WGS sequence"/>
</dbReference>
<sequence>MDAAGNMALSAVQVLTAVATGAGTEAGRALGDVIRARLGTSDEGRAALARVNVAPADPAAALGLQEAIREAIAADPEFQDRVAAALAGPSVAAPPVNTISHSYRDSIVIGASSKVRRSQISLGPLTINNTRSARASLTAAAALLLTLLALAAYGGAQVIAGPDSPGASSGNSPRSPRAASSGPSSAPSPSGGASVQVVRDAVLAKQILPGPESLPDAWTFASGSPQKDTCRNDRVGTEKDGTLHYICKDSLLSWTAWYDPGEAAGFDKVRIEVVTYSSLDAAAEGYLGMKAEEANNPPSGVTQETLSSYGWESALFSVAYPGISAVDGVDRAQARSVVRCGTVMFSVYVMNEHGSEVDLDTLNALSKTVVTRAQQALLGEPPNIAVGRS</sequence>
<keyword evidence="3" id="KW-1185">Reference proteome</keyword>
<proteinExistence type="predicted"/>
<feature type="region of interest" description="Disordered" evidence="1">
    <location>
        <begin position="163"/>
        <end position="193"/>
    </location>
</feature>
<gene>
    <name evidence="2" type="ORF">GCM10023220_68570</name>
</gene>